<name>A0A345AYA4_9CAUD</name>
<evidence type="ECO:0000313" key="2">
    <source>
        <dbReference type="EMBL" id="AXF42084.1"/>
    </source>
</evidence>
<dbReference type="Proteomes" id="UP000255828">
    <property type="component" value="Segment"/>
</dbReference>
<evidence type="ECO:0000313" key="3">
    <source>
        <dbReference type="Proteomes" id="UP000255828"/>
    </source>
</evidence>
<gene>
    <name evidence="2" type="ORF">STIP37_23</name>
</gene>
<sequence>MCVNIASLLGFNPPKPPDPPKLPPIVKENPEPPKAPPPPTPIADKDEKKPKVDFAKKMSTTKAKRIGAKDLKIPLQQQSAGGSTGGLNV</sequence>
<proteinExistence type="predicted"/>
<reference evidence="2" key="1">
    <citation type="submission" date="2018-06" db="EMBL/GenBank/DDBJ databases">
        <authorList>
            <person name="Zhirakovskaya E."/>
        </authorList>
    </citation>
    <scope>NUCLEOTIDE SEQUENCE [LARGE SCALE GENOMIC DNA]</scope>
</reference>
<feature type="compositionally biased region" description="Pro residues" evidence="1">
    <location>
        <begin position="32"/>
        <end position="41"/>
    </location>
</feature>
<feature type="region of interest" description="Disordered" evidence="1">
    <location>
        <begin position="6"/>
        <end position="89"/>
    </location>
</feature>
<feature type="compositionally biased region" description="Pro residues" evidence="1">
    <location>
        <begin position="13"/>
        <end position="23"/>
    </location>
</feature>
<feature type="compositionally biased region" description="Basic and acidic residues" evidence="1">
    <location>
        <begin position="43"/>
        <end position="56"/>
    </location>
</feature>
<evidence type="ECO:0000256" key="1">
    <source>
        <dbReference type="SAM" id="MobiDB-lite"/>
    </source>
</evidence>
<dbReference type="EMBL" id="MH540083">
    <property type="protein sequence ID" value="AXF42084.1"/>
    <property type="molecule type" value="Genomic_DNA"/>
</dbReference>
<keyword evidence="3" id="KW-1185">Reference proteome</keyword>
<accession>A0A345AYA4</accession>
<protein>
    <submittedName>
        <fullName evidence="2">Uncharacterized protein</fullName>
    </submittedName>
</protein>
<organism evidence="2">
    <name type="scientific">Synechococcus T7-like phage S-TIP37</name>
    <dbReference type="NCBI Taxonomy" id="1332145"/>
    <lineage>
        <taxon>Viruses</taxon>
        <taxon>Duplodnaviria</taxon>
        <taxon>Heunggongvirae</taxon>
        <taxon>Uroviricota</taxon>
        <taxon>Caudoviricetes</taxon>
        <taxon>Autographivirales</taxon>
        <taxon>Sechaudvirinae</taxon>
        <taxon>Igirivirus</taxon>
        <taxon>Igirivirus STIP37</taxon>
    </lineage>
</organism>